<gene>
    <name evidence="2" type="ORF">LCGC14_0643510</name>
</gene>
<evidence type="ECO:0000256" key="1">
    <source>
        <dbReference type="SAM" id="MobiDB-lite"/>
    </source>
</evidence>
<sequence length="155" mass="16927">MGSKCGKKAGPQPGLNASRQVLLEEYFEKRKAKEGQKNSRELEAKVVRLQEKLGTLTVLHTAAICSLRLAEAEVVQLQAINAIVDNARLSRNQVPSEACSSDCEPKGVVLIHVDRYADAEKLYALLAGVTETVEAEPAQEAKSDKPPLPEYTPSW</sequence>
<name>A0A0F9QYL9_9ZZZZ</name>
<reference evidence="2" key="1">
    <citation type="journal article" date="2015" name="Nature">
        <title>Complex archaea that bridge the gap between prokaryotes and eukaryotes.</title>
        <authorList>
            <person name="Spang A."/>
            <person name="Saw J.H."/>
            <person name="Jorgensen S.L."/>
            <person name="Zaremba-Niedzwiedzka K."/>
            <person name="Martijn J."/>
            <person name="Lind A.E."/>
            <person name="van Eijk R."/>
            <person name="Schleper C."/>
            <person name="Guy L."/>
            <person name="Ettema T.J."/>
        </authorList>
    </citation>
    <scope>NUCLEOTIDE SEQUENCE</scope>
</reference>
<organism evidence="2">
    <name type="scientific">marine sediment metagenome</name>
    <dbReference type="NCBI Taxonomy" id="412755"/>
    <lineage>
        <taxon>unclassified sequences</taxon>
        <taxon>metagenomes</taxon>
        <taxon>ecological metagenomes</taxon>
    </lineage>
</organism>
<accession>A0A0F9QYL9</accession>
<evidence type="ECO:0000313" key="2">
    <source>
        <dbReference type="EMBL" id="KKN49375.1"/>
    </source>
</evidence>
<comment type="caution">
    <text evidence="2">The sequence shown here is derived from an EMBL/GenBank/DDBJ whole genome shotgun (WGS) entry which is preliminary data.</text>
</comment>
<protein>
    <submittedName>
        <fullName evidence="2">Uncharacterized protein</fullName>
    </submittedName>
</protein>
<feature type="region of interest" description="Disordered" evidence="1">
    <location>
        <begin position="135"/>
        <end position="155"/>
    </location>
</feature>
<dbReference type="AlphaFoldDB" id="A0A0F9QYL9"/>
<proteinExistence type="predicted"/>
<dbReference type="EMBL" id="LAZR01001171">
    <property type="protein sequence ID" value="KKN49375.1"/>
    <property type="molecule type" value="Genomic_DNA"/>
</dbReference>